<name>A0ABQ5ADF0_9ASTR</name>
<reference evidence="1" key="2">
    <citation type="submission" date="2022-01" db="EMBL/GenBank/DDBJ databases">
        <authorList>
            <person name="Yamashiro T."/>
            <person name="Shiraishi A."/>
            <person name="Satake H."/>
            <person name="Nakayama K."/>
        </authorList>
    </citation>
    <scope>NUCLEOTIDE SEQUENCE</scope>
</reference>
<sequence>MTNYDHNIPPTGLGLMLLGDLTIIWETAESSDDDFWKDQEEWEIIRWRFHESSGVHTLEIEDGTMIHMLAERRYPLSRELMIRMLEHGMEVEDESETAITLIHLFILWTTANGTKELTSPSVNATGKVSFKTFMLLKRQHVAEKNNLFEAIDQRFMKKCDVQDKRYHFR</sequence>
<accession>A0ABQ5ADF0</accession>
<organism evidence="1 2">
    <name type="scientific">Tanacetum coccineum</name>
    <dbReference type="NCBI Taxonomy" id="301880"/>
    <lineage>
        <taxon>Eukaryota</taxon>
        <taxon>Viridiplantae</taxon>
        <taxon>Streptophyta</taxon>
        <taxon>Embryophyta</taxon>
        <taxon>Tracheophyta</taxon>
        <taxon>Spermatophyta</taxon>
        <taxon>Magnoliopsida</taxon>
        <taxon>eudicotyledons</taxon>
        <taxon>Gunneridae</taxon>
        <taxon>Pentapetalae</taxon>
        <taxon>asterids</taxon>
        <taxon>campanulids</taxon>
        <taxon>Asterales</taxon>
        <taxon>Asteraceae</taxon>
        <taxon>Asteroideae</taxon>
        <taxon>Anthemideae</taxon>
        <taxon>Anthemidinae</taxon>
        <taxon>Tanacetum</taxon>
    </lineage>
</organism>
<evidence type="ECO:0000313" key="1">
    <source>
        <dbReference type="EMBL" id="GJT00064.1"/>
    </source>
</evidence>
<comment type="caution">
    <text evidence="1">The sequence shown here is derived from an EMBL/GenBank/DDBJ whole genome shotgun (WGS) entry which is preliminary data.</text>
</comment>
<keyword evidence="2" id="KW-1185">Reference proteome</keyword>
<dbReference type="EMBL" id="BQNB010012166">
    <property type="protein sequence ID" value="GJT00064.1"/>
    <property type="molecule type" value="Genomic_DNA"/>
</dbReference>
<gene>
    <name evidence="1" type="ORF">Tco_0821233</name>
</gene>
<protein>
    <submittedName>
        <fullName evidence="1">Uncharacterized protein</fullName>
    </submittedName>
</protein>
<proteinExistence type="predicted"/>
<dbReference type="Proteomes" id="UP001151760">
    <property type="component" value="Unassembled WGS sequence"/>
</dbReference>
<reference evidence="1" key="1">
    <citation type="journal article" date="2022" name="Int. J. Mol. Sci.">
        <title>Draft Genome of Tanacetum Coccineum: Genomic Comparison of Closely Related Tanacetum-Family Plants.</title>
        <authorList>
            <person name="Yamashiro T."/>
            <person name="Shiraishi A."/>
            <person name="Nakayama K."/>
            <person name="Satake H."/>
        </authorList>
    </citation>
    <scope>NUCLEOTIDE SEQUENCE</scope>
</reference>
<evidence type="ECO:0000313" key="2">
    <source>
        <dbReference type="Proteomes" id="UP001151760"/>
    </source>
</evidence>